<keyword evidence="5" id="KW-1185">Reference proteome</keyword>
<comment type="caution">
    <text evidence="4">The sequence shown here is derived from an EMBL/GenBank/DDBJ whole genome shotgun (WGS) entry which is preliminary data.</text>
</comment>
<dbReference type="SUPFAM" id="SSF46689">
    <property type="entry name" value="Homeodomain-like"/>
    <property type="match status" value="1"/>
</dbReference>
<gene>
    <name evidence="4" type="ORF">Q5Y73_20330</name>
</gene>
<evidence type="ECO:0000256" key="1">
    <source>
        <dbReference type="ARBA" id="ARBA00023125"/>
    </source>
</evidence>
<name>A0ABT9J475_9BACL</name>
<dbReference type="RefSeq" id="WP_305993749.1">
    <property type="nucleotide sequence ID" value="NZ_JAVAMP010000014.1"/>
</dbReference>
<dbReference type="InterPro" id="IPR050624">
    <property type="entry name" value="HTH-type_Tx_Regulator"/>
</dbReference>
<dbReference type="Gene3D" id="1.10.357.10">
    <property type="entry name" value="Tetracycline Repressor, domain 2"/>
    <property type="match status" value="1"/>
</dbReference>
<accession>A0ABT9J475</accession>
<dbReference type="EMBL" id="JAVAMP010000014">
    <property type="protein sequence ID" value="MDP5276445.1"/>
    <property type="molecule type" value="Genomic_DNA"/>
</dbReference>
<reference evidence="4 5" key="1">
    <citation type="submission" date="2023-08" db="EMBL/GenBank/DDBJ databases">
        <authorList>
            <person name="Park J.-S."/>
        </authorList>
    </citation>
    <scope>NUCLEOTIDE SEQUENCE [LARGE SCALE GENOMIC DNA]</scope>
    <source>
        <strain evidence="4 5">2205SS18-9</strain>
    </source>
</reference>
<evidence type="ECO:0000256" key="2">
    <source>
        <dbReference type="PROSITE-ProRule" id="PRU00335"/>
    </source>
</evidence>
<protein>
    <submittedName>
        <fullName evidence="4">TetR/AcrR family transcriptional regulator</fullName>
    </submittedName>
</protein>
<evidence type="ECO:0000313" key="4">
    <source>
        <dbReference type="EMBL" id="MDP5276445.1"/>
    </source>
</evidence>
<dbReference type="InterPro" id="IPR009057">
    <property type="entry name" value="Homeodomain-like_sf"/>
</dbReference>
<dbReference type="Pfam" id="PF00440">
    <property type="entry name" value="TetR_N"/>
    <property type="match status" value="1"/>
</dbReference>
<dbReference type="PROSITE" id="PS50977">
    <property type="entry name" value="HTH_TETR_2"/>
    <property type="match status" value="1"/>
</dbReference>
<sequence>MANKEDLRIIRTRKLIGEAFLKLIKQKGFDNITIQNIADEAMINRATFYLHYQDKYDLLDQMMNSVLQELLNIYNPKKHIQKQQVMISKLRLTIQSVYENVERHRSFYQVMLGEHGIYDFRVKLEEFVVGRFEENIIELNMNEDDFKIPKKILIHFASSAFVGMIDWWLKEENYPTPKEMSLMMSQIVLKGPVGAAGIEVGDHL</sequence>
<dbReference type="Proteomes" id="UP001231941">
    <property type="component" value="Unassembled WGS sequence"/>
</dbReference>
<organism evidence="4 5">
    <name type="scientific">Chengkuizengella axinellae</name>
    <dbReference type="NCBI Taxonomy" id="3064388"/>
    <lineage>
        <taxon>Bacteria</taxon>
        <taxon>Bacillati</taxon>
        <taxon>Bacillota</taxon>
        <taxon>Bacilli</taxon>
        <taxon>Bacillales</taxon>
        <taxon>Paenibacillaceae</taxon>
        <taxon>Chengkuizengella</taxon>
    </lineage>
</organism>
<dbReference type="InterPro" id="IPR001647">
    <property type="entry name" value="HTH_TetR"/>
</dbReference>
<keyword evidence="1 2" id="KW-0238">DNA-binding</keyword>
<evidence type="ECO:0000313" key="5">
    <source>
        <dbReference type="Proteomes" id="UP001231941"/>
    </source>
</evidence>
<proteinExistence type="predicted"/>
<feature type="domain" description="HTH tetR-type" evidence="3">
    <location>
        <begin position="10"/>
        <end position="70"/>
    </location>
</feature>
<dbReference type="InterPro" id="IPR039532">
    <property type="entry name" value="TetR_C_Firmicutes"/>
</dbReference>
<evidence type="ECO:0000259" key="3">
    <source>
        <dbReference type="PROSITE" id="PS50977"/>
    </source>
</evidence>
<dbReference type="PANTHER" id="PTHR43479:SF7">
    <property type="entry name" value="TETR-FAMILY TRANSCRIPTIONAL REGULATOR"/>
    <property type="match status" value="1"/>
</dbReference>
<dbReference type="PANTHER" id="PTHR43479">
    <property type="entry name" value="ACREF/ENVCD OPERON REPRESSOR-RELATED"/>
    <property type="match status" value="1"/>
</dbReference>
<feature type="DNA-binding region" description="H-T-H motif" evidence="2">
    <location>
        <begin position="33"/>
        <end position="52"/>
    </location>
</feature>
<dbReference type="Pfam" id="PF14278">
    <property type="entry name" value="TetR_C_8"/>
    <property type="match status" value="1"/>
</dbReference>